<sequence>MKLTRLTAEDFDHVVQQTRMGDLARDMARAVLVDGRLQTDVAVEFGRTRQRVSAAVAQVERAFAQSAKPGTGWVRVTLDLPEALALELANLSEALKAGKKLAREKALEHVLDAIRTTQEGLKK</sequence>
<keyword evidence="1" id="KW-0805">Transcription regulation</keyword>
<reference evidence="4 5" key="1">
    <citation type="submission" date="2015-11" db="EMBL/GenBank/DDBJ databases">
        <authorList>
            <person name="Sahl J."/>
            <person name="Wagner D."/>
            <person name="Keim P."/>
        </authorList>
    </citation>
    <scope>NUCLEOTIDE SEQUENCE [LARGE SCALE GENOMIC DNA]</scope>
    <source>
        <strain evidence="4 5">BDU18</strain>
    </source>
</reference>
<proteinExistence type="predicted"/>
<protein>
    <recommendedName>
        <fullName evidence="3">TrfB transcriptional repressor protein domain-containing protein</fullName>
    </recommendedName>
</protein>
<evidence type="ECO:0000256" key="1">
    <source>
        <dbReference type="ARBA" id="ARBA00023015"/>
    </source>
</evidence>
<evidence type="ECO:0000313" key="5">
    <source>
        <dbReference type="Proteomes" id="UP000070255"/>
    </source>
</evidence>
<accession>A0ABR5TCH4</accession>
<keyword evidence="2" id="KW-0804">Transcription</keyword>
<feature type="domain" description="TrfB transcriptional repressor protein" evidence="3">
    <location>
        <begin position="6"/>
        <end position="86"/>
    </location>
</feature>
<organism evidence="4 5">
    <name type="scientific">Burkholderia savannae</name>
    <dbReference type="NCBI Taxonomy" id="1637837"/>
    <lineage>
        <taxon>Bacteria</taxon>
        <taxon>Pseudomonadati</taxon>
        <taxon>Pseudomonadota</taxon>
        <taxon>Betaproteobacteria</taxon>
        <taxon>Burkholderiales</taxon>
        <taxon>Burkholderiaceae</taxon>
        <taxon>Burkholderia</taxon>
        <taxon>pseudomallei group</taxon>
    </lineage>
</organism>
<dbReference type="EMBL" id="LNJQ01000003">
    <property type="protein sequence ID" value="KWZ39546.1"/>
    <property type="molecule type" value="Genomic_DNA"/>
</dbReference>
<dbReference type="Gene3D" id="1.10.10.2690">
    <property type="match status" value="1"/>
</dbReference>
<dbReference type="Pfam" id="PF16509">
    <property type="entry name" value="KORA"/>
    <property type="match status" value="1"/>
</dbReference>
<evidence type="ECO:0000313" key="4">
    <source>
        <dbReference type="EMBL" id="KWZ39546.1"/>
    </source>
</evidence>
<evidence type="ECO:0000256" key="2">
    <source>
        <dbReference type="ARBA" id="ARBA00023163"/>
    </source>
</evidence>
<evidence type="ECO:0000259" key="3">
    <source>
        <dbReference type="Pfam" id="PF16509"/>
    </source>
</evidence>
<gene>
    <name evidence="4" type="ORF">WS72_19245</name>
</gene>
<dbReference type="Proteomes" id="UP000070255">
    <property type="component" value="Unassembled WGS sequence"/>
</dbReference>
<comment type="caution">
    <text evidence="4">The sequence shown here is derived from an EMBL/GenBank/DDBJ whole genome shotgun (WGS) entry which is preliminary data.</text>
</comment>
<name>A0ABR5TCH4_9BURK</name>
<dbReference type="InterPro" id="IPR032428">
    <property type="entry name" value="TrfB"/>
</dbReference>
<dbReference type="RefSeq" id="WP_060822499.1">
    <property type="nucleotide sequence ID" value="NZ_LNJQ01000003.1"/>
</dbReference>
<dbReference type="InterPro" id="IPR053721">
    <property type="entry name" value="Fimbrial_Adhesin_Reg"/>
</dbReference>
<keyword evidence="5" id="KW-1185">Reference proteome</keyword>